<keyword evidence="6" id="KW-0472">Membrane</keyword>
<sequence length="419" mass="43976">MTTMVLSSAALAQPLTAFLEASTTGNFDARQSAAEAQRAQASFGQAWGALLPALSANGGWTHNQYDAVVPLPQPDGTTRNITIVAKNQLDATLKAEVPLIDAARWAQVAAGGASAEAAARRTASTRLQVQRQVVAAYYAWAAGLEVLASAQRSVDAARAQVALRDARADAGVGNELELARARAEVERNLQLLAAAEASLSNNARQLETLTGLAPSEPGTPVREAVSLPELAELERGLTTLPSVEAATLEARAAERTDLASSLALVPAINAQFTQRFTNASGFQNAPAQASGGVTFNWRLDLVGVNAWRVQRANGELARIAADRARRAAEDQLHSDFFNLRAAVKKVSSARSQVAAARRAADLARERSAAGVATQFDLIQAERDLFAAEVSEVEADAEAATARAQLTLSAGNPLAAEVAR</sequence>
<dbReference type="GO" id="GO:0009279">
    <property type="term" value="C:cell outer membrane"/>
    <property type="evidence" value="ECO:0007669"/>
    <property type="project" value="UniProtKB-SubCell"/>
</dbReference>
<evidence type="ECO:0008006" key="10">
    <source>
        <dbReference type="Google" id="ProtNLM"/>
    </source>
</evidence>
<evidence type="ECO:0000256" key="2">
    <source>
        <dbReference type="ARBA" id="ARBA00007613"/>
    </source>
</evidence>
<dbReference type="AlphaFoldDB" id="A0A2W5VB66"/>
<gene>
    <name evidence="8" type="ORF">DI536_27545</name>
</gene>
<keyword evidence="5" id="KW-0812">Transmembrane</keyword>
<dbReference type="InterPro" id="IPR003423">
    <property type="entry name" value="OMP_efflux"/>
</dbReference>
<comment type="similarity">
    <text evidence="2">Belongs to the outer membrane factor (OMF) (TC 1.B.17) family.</text>
</comment>
<dbReference type="GO" id="GO:1990281">
    <property type="term" value="C:efflux pump complex"/>
    <property type="evidence" value="ECO:0007669"/>
    <property type="project" value="TreeGrafter"/>
</dbReference>
<evidence type="ECO:0000256" key="3">
    <source>
        <dbReference type="ARBA" id="ARBA00022448"/>
    </source>
</evidence>
<dbReference type="GO" id="GO:0015288">
    <property type="term" value="F:porin activity"/>
    <property type="evidence" value="ECO:0007669"/>
    <property type="project" value="TreeGrafter"/>
</dbReference>
<keyword evidence="4" id="KW-1134">Transmembrane beta strand</keyword>
<dbReference type="Pfam" id="PF02321">
    <property type="entry name" value="OEP"/>
    <property type="match status" value="2"/>
</dbReference>
<evidence type="ECO:0000256" key="6">
    <source>
        <dbReference type="ARBA" id="ARBA00023136"/>
    </source>
</evidence>
<dbReference type="EMBL" id="QFQP01000031">
    <property type="protein sequence ID" value="PZR07411.1"/>
    <property type="molecule type" value="Genomic_DNA"/>
</dbReference>
<evidence type="ECO:0000313" key="8">
    <source>
        <dbReference type="EMBL" id="PZR07411.1"/>
    </source>
</evidence>
<dbReference type="SUPFAM" id="SSF56954">
    <property type="entry name" value="Outer membrane efflux proteins (OEP)"/>
    <property type="match status" value="1"/>
</dbReference>
<evidence type="ECO:0000256" key="7">
    <source>
        <dbReference type="ARBA" id="ARBA00023237"/>
    </source>
</evidence>
<comment type="caution">
    <text evidence="8">The sequence shown here is derived from an EMBL/GenBank/DDBJ whole genome shotgun (WGS) entry which is preliminary data.</text>
</comment>
<dbReference type="Gene3D" id="1.20.1600.10">
    <property type="entry name" value="Outer membrane efflux proteins (OEP)"/>
    <property type="match status" value="1"/>
</dbReference>
<evidence type="ECO:0000256" key="5">
    <source>
        <dbReference type="ARBA" id="ARBA00022692"/>
    </source>
</evidence>
<organism evidence="8 9">
    <name type="scientific">Archangium gephyra</name>
    <dbReference type="NCBI Taxonomy" id="48"/>
    <lineage>
        <taxon>Bacteria</taxon>
        <taxon>Pseudomonadati</taxon>
        <taxon>Myxococcota</taxon>
        <taxon>Myxococcia</taxon>
        <taxon>Myxococcales</taxon>
        <taxon>Cystobacterineae</taxon>
        <taxon>Archangiaceae</taxon>
        <taxon>Archangium</taxon>
    </lineage>
</organism>
<evidence type="ECO:0000313" key="9">
    <source>
        <dbReference type="Proteomes" id="UP000249061"/>
    </source>
</evidence>
<protein>
    <recommendedName>
        <fullName evidence="10">TolC family protein</fullName>
    </recommendedName>
</protein>
<accession>A0A2W5VB66</accession>
<evidence type="ECO:0000256" key="1">
    <source>
        <dbReference type="ARBA" id="ARBA00004442"/>
    </source>
</evidence>
<evidence type="ECO:0000256" key="4">
    <source>
        <dbReference type="ARBA" id="ARBA00022452"/>
    </source>
</evidence>
<keyword evidence="3" id="KW-0813">Transport</keyword>
<dbReference type="Proteomes" id="UP000249061">
    <property type="component" value="Unassembled WGS sequence"/>
</dbReference>
<dbReference type="PANTHER" id="PTHR30026">
    <property type="entry name" value="OUTER MEMBRANE PROTEIN TOLC"/>
    <property type="match status" value="1"/>
</dbReference>
<dbReference type="PANTHER" id="PTHR30026:SF20">
    <property type="entry name" value="OUTER MEMBRANE PROTEIN TOLC"/>
    <property type="match status" value="1"/>
</dbReference>
<keyword evidence="7" id="KW-0998">Cell outer membrane</keyword>
<dbReference type="GO" id="GO:0015562">
    <property type="term" value="F:efflux transmembrane transporter activity"/>
    <property type="evidence" value="ECO:0007669"/>
    <property type="project" value="InterPro"/>
</dbReference>
<comment type="subcellular location">
    <subcellularLocation>
        <location evidence="1">Cell outer membrane</location>
    </subcellularLocation>
</comment>
<dbReference type="InterPro" id="IPR051906">
    <property type="entry name" value="TolC-like"/>
</dbReference>
<proteinExistence type="inferred from homology"/>
<name>A0A2W5VB66_9BACT</name>
<reference evidence="8 9" key="1">
    <citation type="submission" date="2017-08" db="EMBL/GenBank/DDBJ databases">
        <title>Infants hospitalized years apart are colonized by the same room-sourced microbial strains.</title>
        <authorList>
            <person name="Brooks B."/>
            <person name="Olm M.R."/>
            <person name="Firek B.A."/>
            <person name="Baker R."/>
            <person name="Thomas B.C."/>
            <person name="Morowitz M.J."/>
            <person name="Banfield J.F."/>
        </authorList>
    </citation>
    <scope>NUCLEOTIDE SEQUENCE [LARGE SCALE GENOMIC DNA]</scope>
    <source>
        <strain evidence="8">S2_003_000_R2_14</strain>
    </source>
</reference>